<evidence type="ECO:0000313" key="5">
    <source>
        <dbReference type="Proteomes" id="UP000475325"/>
    </source>
</evidence>
<evidence type="ECO:0008006" key="7">
    <source>
        <dbReference type="Google" id="ProtNLM"/>
    </source>
</evidence>
<evidence type="ECO:0000313" key="6">
    <source>
        <dbReference type="Proteomes" id="UP000480548"/>
    </source>
</evidence>
<feature type="signal peptide" evidence="2">
    <location>
        <begin position="1"/>
        <end position="21"/>
    </location>
</feature>
<name>A0A7C8NYC8_ORBOL</name>
<organism evidence="4 6">
    <name type="scientific">Orbilia oligospora</name>
    <name type="common">Nematode-trapping fungus</name>
    <name type="synonym">Arthrobotrys oligospora</name>
    <dbReference type="NCBI Taxonomy" id="2813651"/>
    <lineage>
        <taxon>Eukaryota</taxon>
        <taxon>Fungi</taxon>
        <taxon>Dikarya</taxon>
        <taxon>Ascomycota</taxon>
        <taxon>Pezizomycotina</taxon>
        <taxon>Orbiliomycetes</taxon>
        <taxon>Orbiliales</taxon>
        <taxon>Orbiliaceae</taxon>
        <taxon>Orbilia</taxon>
    </lineage>
</organism>
<evidence type="ECO:0000313" key="3">
    <source>
        <dbReference type="EMBL" id="KAF3083627.1"/>
    </source>
</evidence>
<feature type="chain" id="PRO_5033908214" description="Ecp2 effector protein domain-containing protein" evidence="2">
    <location>
        <begin position="22"/>
        <end position="263"/>
    </location>
</feature>
<feature type="compositionally biased region" description="Basic and acidic residues" evidence="1">
    <location>
        <begin position="245"/>
        <end position="254"/>
    </location>
</feature>
<reference evidence="5 6" key="1">
    <citation type="submission" date="2019-06" db="EMBL/GenBank/DDBJ databases">
        <authorList>
            <person name="Palmer J.M."/>
        </authorList>
    </citation>
    <scope>NUCLEOTIDE SEQUENCE [LARGE SCALE GENOMIC DNA]</scope>
    <source>
        <strain evidence="3 5">TWF102</strain>
        <strain evidence="4 6">TWF703</strain>
    </source>
</reference>
<evidence type="ECO:0000256" key="1">
    <source>
        <dbReference type="SAM" id="MobiDB-lite"/>
    </source>
</evidence>
<proteinExistence type="predicted"/>
<comment type="caution">
    <text evidence="4">The sequence shown here is derived from an EMBL/GenBank/DDBJ whole genome shotgun (WGS) entry which is preliminary data.</text>
</comment>
<evidence type="ECO:0000313" key="4">
    <source>
        <dbReference type="EMBL" id="KAF3135252.1"/>
    </source>
</evidence>
<protein>
    <recommendedName>
        <fullName evidence="7">Ecp2 effector protein domain-containing protein</fullName>
    </recommendedName>
</protein>
<dbReference type="Proteomes" id="UP000475325">
    <property type="component" value="Unassembled WGS sequence"/>
</dbReference>
<dbReference type="EMBL" id="WIQZ01000033">
    <property type="protein sequence ID" value="KAF3135252.1"/>
    <property type="molecule type" value="Genomic_DNA"/>
</dbReference>
<evidence type="ECO:0000256" key="2">
    <source>
        <dbReference type="SAM" id="SignalP"/>
    </source>
</evidence>
<keyword evidence="2" id="KW-0732">Signal</keyword>
<accession>A0A7C8NYC8</accession>
<feature type="region of interest" description="Disordered" evidence="1">
    <location>
        <begin position="235"/>
        <end position="263"/>
    </location>
</feature>
<dbReference type="Proteomes" id="UP000480548">
    <property type="component" value="Unassembled WGS sequence"/>
</dbReference>
<dbReference type="AlphaFoldDB" id="A0A7C8NYC8"/>
<sequence length="263" mass="29443">MLFHSTIVALALATTFGVVNPSPVSSSLNHHPNLKVRDSYMSPRCKNLEELDYRQICFYQPADAPEGGVTAAELLKWLEAARSKNRNGYGWSYTVVTKPGESKCRQVSCISRNAALKICDLRSGPPERNHTWAASTIYSTASSLLWRFWPDLPTDDAEGQKVAAQTQSDTKTCCSSYYNPGRVPQTTDRMWGEQYQADETGLKITIEAVRQAVDYDIENRALCDPEQNLIPVYNAPEEDGEESELPVKEWKDSDPSWTTPPTD</sequence>
<dbReference type="EMBL" id="WIQW01000105">
    <property type="protein sequence ID" value="KAF3083627.1"/>
    <property type="molecule type" value="Genomic_DNA"/>
</dbReference>
<gene>
    <name evidence="3" type="ORF">TWF102_000649</name>
    <name evidence="4" type="ORF">TWF703_006166</name>
</gene>